<name>A0ACB6R3A8_9PLEO</name>
<evidence type="ECO:0000313" key="2">
    <source>
        <dbReference type="Proteomes" id="UP000799755"/>
    </source>
</evidence>
<keyword evidence="2" id="KW-1185">Reference proteome</keyword>
<dbReference type="EMBL" id="MU003499">
    <property type="protein sequence ID" value="KAF2473743.1"/>
    <property type="molecule type" value="Genomic_DNA"/>
</dbReference>
<evidence type="ECO:0000313" key="1">
    <source>
        <dbReference type="EMBL" id="KAF2473743.1"/>
    </source>
</evidence>
<sequence length="162" mass="18867">MGSAIDANERKPRHERPYKQEQEWLVLAYVALLIRSFCEVVIVGQLDRHPRHLQDILRARNVTYHLFSVSFAATILKAIPCGEDVDPLVQEETEAINFVRDFVLRRINELTDHEKKTAPQITTILDEVEQAQQGFQVKNEVKRLRAIYKGWEPIYKWNGPDS</sequence>
<proteinExistence type="predicted"/>
<protein>
    <submittedName>
        <fullName evidence="1">Uncharacterized protein</fullName>
    </submittedName>
</protein>
<organism evidence="1 2">
    <name type="scientific">Lindgomyces ingoldianus</name>
    <dbReference type="NCBI Taxonomy" id="673940"/>
    <lineage>
        <taxon>Eukaryota</taxon>
        <taxon>Fungi</taxon>
        <taxon>Dikarya</taxon>
        <taxon>Ascomycota</taxon>
        <taxon>Pezizomycotina</taxon>
        <taxon>Dothideomycetes</taxon>
        <taxon>Pleosporomycetidae</taxon>
        <taxon>Pleosporales</taxon>
        <taxon>Lindgomycetaceae</taxon>
        <taxon>Lindgomyces</taxon>
    </lineage>
</organism>
<dbReference type="Proteomes" id="UP000799755">
    <property type="component" value="Unassembled WGS sequence"/>
</dbReference>
<reference evidence="1" key="1">
    <citation type="journal article" date="2020" name="Stud. Mycol.">
        <title>101 Dothideomycetes genomes: a test case for predicting lifestyles and emergence of pathogens.</title>
        <authorList>
            <person name="Haridas S."/>
            <person name="Albert R."/>
            <person name="Binder M."/>
            <person name="Bloem J."/>
            <person name="Labutti K."/>
            <person name="Salamov A."/>
            <person name="Andreopoulos B."/>
            <person name="Baker S."/>
            <person name="Barry K."/>
            <person name="Bills G."/>
            <person name="Bluhm B."/>
            <person name="Cannon C."/>
            <person name="Castanera R."/>
            <person name="Culley D."/>
            <person name="Daum C."/>
            <person name="Ezra D."/>
            <person name="Gonzalez J."/>
            <person name="Henrissat B."/>
            <person name="Kuo A."/>
            <person name="Liang C."/>
            <person name="Lipzen A."/>
            <person name="Lutzoni F."/>
            <person name="Magnuson J."/>
            <person name="Mondo S."/>
            <person name="Nolan M."/>
            <person name="Ohm R."/>
            <person name="Pangilinan J."/>
            <person name="Park H.-J."/>
            <person name="Ramirez L."/>
            <person name="Alfaro M."/>
            <person name="Sun H."/>
            <person name="Tritt A."/>
            <person name="Yoshinaga Y."/>
            <person name="Zwiers L.-H."/>
            <person name="Turgeon B."/>
            <person name="Goodwin S."/>
            <person name="Spatafora J."/>
            <person name="Crous P."/>
            <person name="Grigoriev I."/>
        </authorList>
    </citation>
    <scope>NUCLEOTIDE SEQUENCE</scope>
    <source>
        <strain evidence="1">ATCC 200398</strain>
    </source>
</reference>
<gene>
    <name evidence="1" type="ORF">BDR25DRAFT_124749</name>
</gene>
<accession>A0ACB6R3A8</accession>
<comment type="caution">
    <text evidence="1">The sequence shown here is derived from an EMBL/GenBank/DDBJ whole genome shotgun (WGS) entry which is preliminary data.</text>
</comment>